<evidence type="ECO:0000256" key="7">
    <source>
        <dbReference type="ARBA" id="ARBA00023014"/>
    </source>
</evidence>
<keyword evidence="5" id="KW-0249">Electron transport</keyword>
<comment type="caution">
    <text evidence="12">The sequence shown here is derived from an EMBL/GenBank/DDBJ whole genome shotgun (WGS) entry which is preliminary data.</text>
</comment>
<keyword evidence="4" id="KW-0677">Repeat</keyword>
<feature type="region of interest" description="Disordered" evidence="8">
    <location>
        <begin position="445"/>
        <end position="499"/>
    </location>
</feature>
<dbReference type="Gene3D" id="1.10.1060.10">
    <property type="entry name" value="Alpha-helical ferredoxin"/>
    <property type="match status" value="1"/>
</dbReference>
<keyword evidence="7" id="KW-0411">Iron-sulfur</keyword>
<keyword evidence="13" id="KW-1185">Reference proteome</keyword>
<dbReference type="Proteomes" id="UP001057702">
    <property type="component" value="Unassembled WGS sequence"/>
</dbReference>
<protein>
    <submittedName>
        <fullName evidence="12">Lactate utilization protein</fullName>
    </submittedName>
</protein>
<evidence type="ECO:0000256" key="1">
    <source>
        <dbReference type="ARBA" id="ARBA00022448"/>
    </source>
</evidence>
<proteinExistence type="predicted"/>
<dbReference type="InterPro" id="IPR004452">
    <property type="entry name" value="LutB/LldF"/>
</dbReference>
<feature type="region of interest" description="Disordered" evidence="8">
    <location>
        <begin position="1"/>
        <end position="22"/>
    </location>
</feature>
<feature type="compositionally biased region" description="Gly residues" evidence="8">
    <location>
        <begin position="489"/>
        <end position="499"/>
    </location>
</feature>
<evidence type="ECO:0000259" key="10">
    <source>
        <dbReference type="Pfam" id="PF11870"/>
    </source>
</evidence>
<evidence type="ECO:0000313" key="12">
    <source>
        <dbReference type="EMBL" id="MCQ4083317.1"/>
    </source>
</evidence>
<dbReference type="InterPro" id="IPR017896">
    <property type="entry name" value="4Fe4S_Fe-S-bd"/>
</dbReference>
<dbReference type="InterPro" id="IPR024569">
    <property type="entry name" value="LutB_C"/>
</dbReference>
<sequence>MSGTYRGAPAFPKAAEASTRDRQLRGNLRHATHTIRAKRARAVAELGDWAQLRAAGAAIKDHTLRHLDHYLEQLEAAVTAAGGQVHWAVDADEANRIVAELVKATGETEVVKVKSMATQEIGLNEALAEQGIRAYETDLAELIVQLGDDRPSHILVPAIHRNRSEIRDIFRSTMGKWGRPAPDDLTDSPAELAEAARLHLREKFLGAKVAVSGANFMVAETGTLVVVESEGNGRMCLTLPETLISVVGIEKVVPTWQDLEVFLQLLPRSSTAERMNPYTSTWTGTTDGDGPQTFHLILLDNGRTDTLADTVGRQALRCIRCSACLNVCPVYERAGGHAYGSPYPGPIGAILTPQLRGTASEVDASLPYASTLCGACYEVCPVAIDIPEVLVHLRERVAEGGPATRHGTKVTIKPARGHAAERAAMRAARWAFEHPRALRAGERLASGTRSVHPARLRLPGPARAWSDTRDLPSAPPEPFRDWWQRTRGARGGDGGRATQ</sequence>
<dbReference type="PROSITE" id="PS00198">
    <property type="entry name" value="4FE4S_FER_1"/>
    <property type="match status" value="1"/>
</dbReference>
<accession>A0ABT1Q3J5</accession>
<keyword evidence="6" id="KW-0408">Iron</keyword>
<reference evidence="12" key="1">
    <citation type="submission" date="2022-06" db="EMBL/GenBank/DDBJ databases">
        <title>Draft genome sequence of Streptomyces sp. RB6PN25 isolated from peat swamp forest in Thailand.</title>
        <authorList>
            <person name="Duangmal K."/>
            <person name="Klaysubun C."/>
        </authorList>
    </citation>
    <scope>NUCLEOTIDE SEQUENCE</scope>
    <source>
        <strain evidence="12">RB6PN25</strain>
    </source>
</reference>
<dbReference type="Gene3D" id="3.40.50.10420">
    <property type="entry name" value="NagB/RpiA/CoA transferase-like"/>
    <property type="match status" value="1"/>
</dbReference>
<dbReference type="InterPro" id="IPR037171">
    <property type="entry name" value="NagB/RpiA_transferase-like"/>
</dbReference>
<dbReference type="PANTHER" id="PTHR47153">
    <property type="entry name" value="LACTATE UTILIZATION PROTEIN B"/>
    <property type="match status" value="1"/>
</dbReference>
<evidence type="ECO:0000313" key="13">
    <source>
        <dbReference type="Proteomes" id="UP001057702"/>
    </source>
</evidence>
<dbReference type="InterPro" id="IPR017900">
    <property type="entry name" value="4Fe4S_Fe_S_CS"/>
</dbReference>
<feature type="domain" description="4Fe-4S ferredoxin-type" evidence="11">
    <location>
        <begin position="315"/>
        <end position="384"/>
    </location>
</feature>
<evidence type="ECO:0000256" key="8">
    <source>
        <dbReference type="SAM" id="MobiDB-lite"/>
    </source>
</evidence>
<name>A0ABT1Q3J5_9ACTN</name>
<keyword evidence="2" id="KW-0004">4Fe-4S</keyword>
<evidence type="ECO:0000259" key="11">
    <source>
        <dbReference type="Pfam" id="PF13183"/>
    </source>
</evidence>
<dbReference type="SUPFAM" id="SSF54862">
    <property type="entry name" value="4Fe-4S ferredoxins"/>
    <property type="match status" value="1"/>
</dbReference>
<organism evidence="12 13">
    <name type="scientific">Streptomyces humicola</name>
    <dbReference type="NCBI Taxonomy" id="2953240"/>
    <lineage>
        <taxon>Bacteria</taxon>
        <taxon>Bacillati</taxon>
        <taxon>Actinomycetota</taxon>
        <taxon>Actinomycetes</taxon>
        <taxon>Kitasatosporales</taxon>
        <taxon>Streptomycetaceae</taxon>
        <taxon>Streptomyces</taxon>
    </lineage>
</organism>
<keyword evidence="3" id="KW-0479">Metal-binding</keyword>
<dbReference type="RefSeq" id="WP_255922254.1">
    <property type="nucleotide sequence ID" value="NZ_JANFNG010000020.1"/>
</dbReference>
<evidence type="ECO:0000256" key="4">
    <source>
        <dbReference type="ARBA" id="ARBA00022737"/>
    </source>
</evidence>
<dbReference type="Pfam" id="PF02589">
    <property type="entry name" value="LUD_dom"/>
    <property type="match status" value="1"/>
</dbReference>
<feature type="domain" description="Lactate utilization protein B C-terminal" evidence="10">
    <location>
        <begin position="393"/>
        <end position="485"/>
    </location>
</feature>
<evidence type="ECO:0000256" key="3">
    <source>
        <dbReference type="ARBA" id="ARBA00022723"/>
    </source>
</evidence>
<dbReference type="InterPro" id="IPR024185">
    <property type="entry name" value="FTHF_cligase-like_sf"/>
</dbReference>
<evidence type="ECO:0000256" key="5">
    <source>
        <dbReference type="ARBA" id="ARBA00022982"/>
    </source>
</evidence>
<keyword evidence="1" id="KW-0813">Transport</keyword>
<gene>
    <name evidence="12" type="ORF">NGB36_22590</name>
</gene>
<dbReference type="InterPro" id="IPR003741">
    <property type="entry name" value="LUD_dom"/>
</dbReference>
<dbReference type="EMBL" id="JANFNG010000020">
    <property type="protein sequence ID" value="MCQ4083317.1"/>
    <property type="molecule type" value="Genomic_DNA"/>
</dbReference>
<dbReference type="PANTHER" id="PTHR47153:SF2">
    <property type="entry name" value="LACTATE UTILIZATION PROTEIN B"/>
    <property type="match status" value="1"/>
</dbReference>
<dbReference type="Pfam" id="PF11870">
    <property type="entry name" value="LutB_C"/>
    <property type="match status" value="1"/>
</dbReference>
<dbReference type="Pfam" id="PF13183">
    <property type="entry name" value="Fer4_8"/>
    <property type="match status" value="1"/>
</dbReference>
<evidence type="ECO:0000256" key="6">
    <source>
        <dbReference type="ARBA" id="ARBA00023004"/>
    </source>
</evidence>
<dbReference type="SUPFAM" id="SSF100950">
    <property type="entry name" value="NagB/RpiA/CoA transferase-like"/>
    <property type="match status" value="1"/>
</dbReference>
<evidence type="ECO:0000259" key="9">
    <source>
        <dbReference type="Pfam" id="PF02589"/>
    </source>
</evidence>
<dbReference type="InterPro" id="IPR009051">
    <property type="entry name" value="Helical_ferredxn"/>
</dbReference>
<feature type="domain" description="LUD" evidence="9">
    <location>
        <begin position="71"/>
        <end position="298"/>
    </location>
</feature>
<evidence type="ECO:0000256" key="2">
    <source>
        <dbReference type="ARBA" id="ARBA00022485"/>
    </source>
</evidence>